<reference evidence="2" key="1">
    <citation type="submission" date="2013-11" db="EMBL/GenBank/DDBJ databases">
        <title>The Genome Sequence of Phytophthora parasitica CJ02B3.</title>
        <authorList>
            <consortium name="The Broad Institute Genomics Platform"/>
            <person name="Russ C."/>
            <person name="Tyler B."/>
            <person name="Panabieres F."/>
            <person name="Shan W."/>
            <person name="Tripathy S."/>
            <person name="Grunwald N."/>
            <person name="Machado M."/>
            <person name="Johnson C.S."/>
            <person name="Arredondo F."/>
            <person name="Hong C."/>
            <person name="Coffey M."/>
            <person name="Young S.K."/>
            <person name="Zeng Q."/>
            <person name="Gargeya S."/>
            <person name="Fitzgerald M."/>
            <person name="Abouelleil A."/>
            <person name="Alvarado L."/>
            <person name="Chapman S.B."/>
            <person name="Gainer-Dewar J."/>
            <person name="Goldberg J."/>
            <person name="Griggs A."/>
            <person name="Gujja S."/>
            <person name="Hansen M."/>
            <person name="Howarth C."/>
            <person name="Imamovic A."/>
            <person name="Ireland A."/>
            <person name="Larimer J."/>
            <person name="McCowan C."/>
            <person name="Murphy C."/>
            <person name="Pearson M."/>
            <person name="Poon T.W."/>
            <person name="Priest M."/>
            <person name="Roberts A."/>
            <person name="Saif S."/>
            <person name="Shea T."/>
            <person name="Sykes S."/>
            <person name="Wortman J."/>
            <person name="Nusbaum C."/>
            <person name="Birren B."/>
        </authorList>
    </citation>
    <scope>NUCLEOTIDE SEQUENCE [LARGE SCALE GENOMIC DNA]</scope>
    <source>
        <strain evidence="2">CJ02B3</strain>
    </source>
</reference>
<dbReference type="VEuPathDB" id="FungiDB:PPTG_03425"/>
<feature type="coiled-coil region" evidence="1">
    <location>
        <begin position="103"/>
        <end position="134"/>
    </location>
</feature>
<sequence length="449" mass="51816">MTALWSVTNSPVSRRMSTDLEFLQEVTVFLEEEALFTPRKSFGKSLHYDDTVHNWSTLSPISSLDDDGLLTRGIEFEGDLSNICEGGKPLIKKSKARSGTDRRQKYRQRVKDEREDLQRTVNELSQQLREIIEARRGTKTAVRTDLVLSKTFWRKIATQQREQRRRVEAEHNRLLEIVNSQETYIKNMGIVLQDCPKTITSLDQNSSLASYDRIDDLKWIRLKSSDAMLYEVYLREVNESYARVDSVFNECDVDSMPAGTASSTHRHNPDGDVDYVQYVNKFMYPFDFERTCHGMWEVSKLPHRQIDREVYEDLSDAGNTVAFKFRVKKTLADGSTVSVLKRVLSRRFRDNNQVVIIWKIFSEGEGIFSGMDANETIWVRIRPYLGGVMKDACSRQSPVQHVAINTDVLAVKAFRTMMQDMVVEDAGECARLLREFLRDGVLPNIEHEL</sequence>
<keyword evidence="1" id="KW-0175">Coiled coil</keyword>
<evidence type="ECO:0000256" key="1">
    <source>
        <dbReference type="SAM" id="Coils"/>
    </source>
</evidence>
<dbReference type="Proteomes" id="UP000053236">
    <property type="component" value="Unassembled WGS sequence"/>
</dbReference>
<gene>
    <name evidence="2" type="ORF">L915_13114</name>
</gene>
<evidence type="ECO:0000313" key="2">
    <source>
        <dbReference type="EMBL" id="ETK81391.1"/>
    </source>
</evidence>
<organism evidence="2">
    <name type="scientific">Phytophthora nicotianae</name>
    <name type="common">Potato buckeye rot agent</name>
    <name type="synonym">Phytophthora parasitica</name>
    <dbReference type="NCBI Taxonomy" id="4792"/>
    <lineage>
        <taxon>Eukaryota</taxon>
        <taxon>Sar</taxon>
        <taxon>Stramenopiles</taxon>
        <taxon>Oomycota</taxon>
        <taxon>Peronosporomycetes</taxon>
        <taxon>Peronosporales</taxon>
        <taxon>Peronosporaceae</taxon>
        <taxon>Phytophthora</taxon>
    </lineage>
</organism>
<dbReference type="EMBL" id="KI687489">
    <property type="protein sequence ID" value="ETK81391.1"/>
    <property type="molecule type" value="Genomic_DNA"/>
</dbReference>
<proteinExistence type="predicted"/>
<evidence type="ECO:0008006" key="3">
    <source>
        <dbReference type="Google" id="ProtNLM"/>
    </source>
</evidence>
<protein>
    <recommendedName>
        <fullName evidence="3">M96 mating-specific protein family</fullName>
    </recommendedName>
</protein>
<name>W2GGL9_PHYNI</name>
<dbReference type="AlphaFoldDB" id="W2GGL9"/>
<accession>W2GGL9</accession>